<dbReference type="InterPro" id="IPR036188">
    <property type="entry name" value="FAD/NAD-bd_sf"/>
</dbReference>
<accession>F2ASE0</accession>
<dbReference type="PATRIC" id="fig|991778.3.peg.2799"/>
<dbReference type="Proteomes" id="UP000006222">
    <property type="component" value="Unassembled WGS sequence"/>
</dbReference>
<organism evidence="2 3">
    <name type="scientific">Rhodopirellula baltica WH47</name>
    <dbReference type="NCBI Taxonomy" id="991778"/>
    <lineage>
        <taxon>Bacteria</taxon>
        <taxon>Pseudomonadati</taxon>
        <taxon>Planctomycetota</taxon>
        <taxon>Planctomycetia</taxon>
        <taxon>Pirellulales</taxon>
        <taxon>Pirellulaceae</taxon>
        <taxon>Rhodopirellula</taxon>
    </lineage>
</organism>
<dbReference type="InterPro" id="IPR052189">
    <property type="entry name" value="L-asp_N-monooxygenase_NS-form"/>
</dbReference>
<dbReference type="Gene3D" id="3.50.50.60">
    <property type="entry name" value="FAD/NAD(P)-binding domain"/>
    <property type="match status" value="1"/>
</dbReference>
<dbReference type="InterPro" id="IPR038732">
    <property type="entry name" value="HpyO/CreE_NAD-binding"/>
</dbReference>
<dbReference type="AlphaFoldDB" id="F2ASE0"/>
<evidence type="ECO:0000313" key="2">
    <source>
        <dbReference type="EMBL" id="EGF27387.1"/>
    </source>
</evidence>
<dbReference type="RefSeq" id="WP_007326551.1">
    <property type="nucleotide sequence ID" value="NZ_AFAR01000143.1"/>
</dbReference>
<dbReference type="Pfam" id="PF13454">
    <property type="entry name" value="NAD_binding_9"/>
    <property type="match status" value="1"/>
</dbReference>
<dbReference type="EMBL" id="AFAR01000143">
    <property type="protein sequence ID" value="EGF27387.1"/>
    <property type="molecule type" value="Genomic_DNA"/>
</dbReference>
<dbReference type="SUPFAM" id="SSF51905">
    <property type="entry name" value="FAD/NAD(P)-binding domain"/>
    <property type="match status" value="1"/>
</dbReference>
<sequence>MSVAISGGSVADFPVTNDNPSKPPLRLAIVGCGPRGLQCLDALSQRLSTDELSRMEITVFEPSPFPGAGCIYDPKQPRMLRMNFATQHIDFWKVDSNQPTPRSGSLIGWLDRNYPEYAASDQFVPRAVVGEYLHECFESVCKRLRRWTKLKVVRSRVESIRCVASQASSGGWLLWDGKDEVAFDRVVLTTGHEGLRGSDRVPTSDDEAFVFPVETSLSSERIPAGSDVWVRGFGLTAIDAIMMLTEGRDGRFESGDALPDYIRSGNEPKQITVHCRSGRPMLAKPTAKVEPITDVFWEPYREALRACEPNHGKLKFHKDIWCVICEAAAESLSQSGTVVTPREIDEWYRGWSRYKMDEAAARRAMLQSYGVATGARPIDIPFALGDAWRRLYPQIVDLVSFGGLAAGQYKAFQQVAMEMERIAFGPPAESVAKLLRLMRDGLVQLSDQTVAPEGAVIVNAVIASPSQADESGPLSQLILRGDVEVDPLTEAIRVSDSGNVLGGRQGLAVFGRATEGWVVGNDTLSRTLHSQIQNWAGTIAVDMHG</sequence>
<evidence type="ECO:0000259" key="1">
    <source>
        <dbReference type="Pfam" id="PF13454"/>
    </source>
</evidence>
<name>F2ASE0_RHOBT</name>
<gene>
    <name evidence="2" type="ORF">RBWH47_04627</name>
</gene>
<dbReference type="PANTHER" id="PTHR40254:SF1">
    <property type="entry name" value="BLR0577 PROTEIN"/>
    <property type="match status" value="1"/>
</dbReference>
<protein>
    <recommendedName>
        <fullName evidence="1">FAD-dependent urate hydroxylase HpyO/Asp monooxygenase CreE-like FAD/NAD(P)-binding domain-containing protein</fullName>
    </recommendedName>
</protein>
<feature type="domain" description="FAD-dependent urate hydroxylase HpyO/Asp monooxygenase CreE-like FAD/NAD(P)-binding" evidence="1">
    <location>
        <begin position="28"/>
        <end position="192"/>
    </location>
</feature>
<reference evidence="2 3" key="1">
    <citation type="journal article" date="2013" name="Mar. Genomics">
        <title>Expression of sulfatases in Rhodopirellula baltica and the diversity of sulfatases in the genus Rhodopirellula.</title>
        <authorList>
            <person name="Wegner C.E."/>
            <person name="Richter-Heitmann T."/>
            <person name="Klindworth A."/>
            <person name="Klockow C."/>
            <person name="Richter M."/>
            <person name="Achstetter T."/>
            <person name="Glockner F.O."/>
            <person name="Harder J."/>
        </authorList>
    </citation>
    <scope>NUCLEOTIDE SEQUENCE [LARGE SCALE GENOMIC DNA]</scope>
    <source>
        <strain evidence="2 3">WH47</strain>
    </source>
</reference>
<dbReference type="PANTHER" id="PTHR40254">
    <property type="entry name" value="BLR0577 PROTEIN"/>
    <property type="match status" value="1"/>
</dbReference>
<evidence type="ECO:0000313" key="3">
    <source>
        <dbReference type="Proteomes" id="UP000006222"/>
    </source>
</evidence>
<proteinExistence type="predicted"/>
<comment type="caution">
    <text evidence="2">The sequence shown here is derived from an EMBL/GenBank/DDBJ whole genome shotgun (WGS) entry which is preliminary data.</text>
</comment>